<evidence type="ECO:0000313" key="2">
    <source>
        <dbReference type="EMBL" id="SDM63346.1"/>
    </source>
</evidence>
<evidence type="ECO:0000313" key="3">
    <source>
        <dbReference type="Proteomes" id="UP000199202"/>
    </source>
</evidence>
<organism evidence="2 3">
    <name type="scientific">Nonomuraea jiangxiensis</name>
    <dbReference type="NCBI Taxonomy" id="633440"/>
    <lineage>
        <taxon>Bacteria</taxon>
        <taxon>Bacillati</taxon>
        <taxon>Actinomycetota</taxon>
        <taxon>Actinomycetes</taxon>
        <taxon>Streptosporangiales</taxon>
        <taxon>Streptosporangiaceae</taxon>
        <taxon>Nonomuraea</taxon>
    </lineage>
</organism>
<accession>A0A1G9UTZ3</accession>
<feature type="region of interest" description="Disordered" evidence="1">
    <location>
        <begin position="1"/>
        <end position="45"/>
    </location>
</feature>
<gene>
    <name evidence="2" type="ORF">SAMN05421869_1505</name>
</gene>
<keyword evidence="3" id="KW-1185">Reference proteome</keyword>
<sequence>MPAPADLLDTANGALPRSEAAEDAASEPTGGCQTAKPTHRDHAGT</sequence>
<name>A0A1G9UTZ3_9ACTN</name>
<proteinExistence type="predicted"/>
<evidence type="ECO:0000256" key="1">
    <source>
        <dbReference type="SAM" id="MobiDB-lite"/>
    </source>
</evidence>
<dbReference type="EMBL" id="FNDJ01000050">
    <property type="protein sequence ID" value="SDM63346.1"/>
    <property type="molecule type" value="Genomic_DNA"/>
</dbReference>
<protein>
    <submittedName>
        <fullName evidence="2">Uncharacterized protein</fullName>
    </submittedName>
</protein>
<dbReference type="Proteomes" id="UP000199202">
    <property type="component" value="Unassembled WGS sequence"/>
</dbReference>
<reference evidence="2 3" key="1">
    <citation type="submission" date="2016-10" db="EMBL/GenBank/DDBJ databases">
        <authorList>
            <person name="de Groot N.N."/>
        </authorList>
    </citation>
    <scope>NUCLEOTIDE SEQUENCE [LARGE SCALE GENOMIC DNA]</scope>
    <source>
        <strain evidence="2 3">CGMCC 4.6533</strain>
    </source>
</reference>
<dbReference type="AlphaFoldDB" id="A0A1G9UTZ3"/>